<evidence type="ECO:0000313" key="1">
    <source>
        <dbReference type="EMBL" id="CAG2187804.1"/>
    </source>
</evidence>
<dbReference type="Proteomes" id="UP000683360">
    <property type="component" value="Unassembled WGS sequence"/>
</dbReference>
<gene>
    <name evidence="1" type="ORF">MEDL_3251</name>
</gene>
<proteinExistence type="predicted"/>
<comment type="caution">
    <text evidence="1">The sequence shown here is derived from an EMBL/GenBank/DDBJ whole genome shotgun (WGS) entry which is preliminary data.</text>
</comment>
<reference evidence="1" key="1">
    <citation type="submission" date="2021-03" db="EMBL/GenBank/DDBJ databases">
        <authorList>
            <person name="Bekaert M."/>
        </authorList>
    </citation>
    <scope>NUCLEOTIDE SEQUENCE</scope>
</reference>
<organism evidence="1 2">
    <name type="scientific">Mytilus edulis</name>
    <name type="common">Blue mussel</name>
    <dbReference type="NCBI Taxonomy" id="6550"/>
    <lineage>
        <taxon>Eukaryota</taxon>
        <taxon>Metazoa</taxon>
        <taxon>Spiralia</taxon>
        <taxon>Lophotrochozoa</taxon>
        <taxon>Mollusca</taxon>
        <taxon>Bivalvia</taxon>
        <taxon>Autobranchia</taxon>
        <taxon>Pteriomorphia</taxon>
        <taxon>Mytilida</taxon>
        <taxon>Mytiloidea</taxon>
        <taxon>Mytilidae</taxon>
        <taxon>Mytilinae</taxon>
        <taxon>Mytilus</taxon>
    </lineage>
</organism>
<keyword evidence="2" id="KW-1185">Reference proteome</keyword>
<dbReference type="AlphaFoldDB" id="A0A8S3PV46"/>
<dbReference type="EMBL" id="CAJPWZ010000185">
    <property type="protein sequence ID" value="CAG2187804.1"/>
    <property type="molecule type" value="Genomic_DNA"/>
</dbReference>
<protein>
    <submittedName>
        <fullName evidence="1">Uncharacterized protein</fullName>
    </submittedName>
</protein>
<accession>A0A8S3PV46</accession>
<sequence length="209" mass="23680">MTSLRLTQQKLIKDNQELIKERSISDVTNHSPNKSATFKIEPSDAVENNDVFMESAVKVLTQERSANGSSECLKMSFIQKEHPLTTQCIGSEQTTTKEQVHHFPCLQLQTEEQERHGFQNAKPQFPILHQHFPGLLSSQFRSSANSIPFNSIQERFHMLFDFDKSTLLAGFIPNQEMSTPSPDMSPGIHSEFPLKAGMFNSLSELNQLE</sequence>
<name>A0A8S3PV46_MYTED</name>
<evidence type="ECO:0000313" key="2">
    <source>
        <dbReference type="Proteomes" id="UP000683360"/>
    </source>
</evidence>